<feature type="compositionally biased region" description="Basic and acidic residues" evidence="1">
    <location>
        <begin position="85"/>
        <end position="102"/>
    </location>
</feature>
<dbReference type="AlphaFoldDB" id="A0A9D3U8E0"/>
<organism evidence="2 3">
    <name type="scientific">Gossypium stocksii</name>
    <dbReference type="NCBI Taxonomy" id="47602"/>
    <lineage>
        <taxon>Eukaryota</taxon>
        <taxon>Viridiplantae</taxon>
        <taxon>Streptophyta</taxon>
        <taxon>Embryophyta</taxon>
        <taxon>Tracheophyta</taxon>
        <taxon>Spermatophyta</taxon>
        <taxon>Magnoliopsida</taxon>
        <taxon>eudicotyledons</taxon>
        <taxon>Gunneridae</taxon>
        <taxon>Pentapetalae</taxon>
        <taxon>rosids</taxon>
        <taxon>malvids</taxon>
        <taxon>Malvales</taxon>
        <taxon>Malvaceae</taxon>
        <taxon>Malvoideae</taxon>
        <taxon>Gossypium</taxon>
    </lineage>
</organism>
<comment type="caution">
    <text evidence="2">The sequence shown here is derived from an EMBL/GenBank/DDBJ whole genome shotgun (WGS) entry which is preliminary data.</text>
</comment>
<reference evidence="2 3" key="1">
    <citation type="journal article" date="2021" name="Plant Biotechnol. J.">
        <title>Multi-omics assisted identification of the key and species-specific regulatory components of drought-tolerant mechanisms in Gossypium stocksii.</title>
        <authorList>
            <person name="Yu D."/>
            <person name="Ke L."/>
            <person name="Zhang D."/>
            <person name="Wu Y."/>
            <person name="Sun Y."/>
            <person name="Mei J."/>
            <person name="Sun J."/>
            <person name="Sun Y."/>
        </authorList>
    </citation>
    <scope>NUCLEOTIDE SEQUENCE [LARGE SCALE GENOMIC DNA]</scope>
    <source>
        <strain evidence="3">cv. E1</strain>
        <tissue evidence="2">Leaf</tissue>
    </source>
</reference>
<accession>A0A9D3U8E0</accession>
<sequence>MGSLLAPIELRLLPISTQYPEPFTDDDSNTATDPIINTSVNADVYGFRNTIHLHADSVRNTHNIIVLSMWVIGVTIFWSTEEADGDKSEGKDKDKAEDRDKNEDEDESGDEDEQYDLGYGEEDEDSGDDQVDELETIVVCKNPSRDCHPQLCGTHSP</sequence>
<evidence type="ECO:0000256" key="1">
    <source>
        <dbReference type="SAM" id="MobiDB-lite"/>
    </source>
</evidence>
<evidence type="ECO:0000313" key="3">
    <source>
        <dbReference type="Proteomes" id="UP000828251"/>
    </source>
</evidence>
<dbReference type="Proteomes" id="UP000828251">
    <property type="component" value="Unassembled WGS sequence"/>
</dbReference>
<name>A0A9D3U8E0_9ROSI</name>
<protein>
    <submittedName>
        <fullName evidence="2">Uncharacterized protein</fullName>
    </submittedName>
</protein>
<keyword evidence="3" id="KW-1185">Reference proteome</keyword>
<proteinExistence type="predicted"/>
<feature type="region of interest" description="Disordered" evidence="1">
    <location>
        <begin position="81"/>
        <end position="134"/>
    </location>
</feature>
<evidence type="ECO:0000313" key="2">
    <source>
        <dbReference type="EMBL" id="KAH1031946.1"/>
    </source>
</evidence>
<gene>
    <name evidence="2" type="ORF">J1N35_044120</name>
</gene>
<dbReference type="EMBL" id="JAIQCV010000013">
    <property type="protein sequence ID" value="KAH1031946.1"/>
    <property type="molecule type" value="Genomic_DNA"/>
</dbReference>
<feature type="compositionally biased region" description="Acidic residues" evidence="1">
    <location>
        <begin position="103"/>
        <end position="134"/>
    </location>
</feature>